<gene>
    <name evidence="8" type="ORF">MGAL_10B089146</name>
</gene>
<evidence type="ECO:0000256" key="4">
    <source>
        <dbReference type="ARBA" id="ARBA00023034"/>
    </source>
</evidence>
<evidence type="ECO:0000256" key="7">
    <source>
        <dbReference type="SAM" id="Phobius"/>
    </source>
</evidence>
<name>A0A8B6HIG6_MYTGA</name>
<dbReference type="Proteomes" id="UP000596742">
    <property type="component" value="Unassembled WGS sequence"/>
</dbReference>
<accession>A0A8B6HIG6</accession>
<comment type="subcellular location">
    <subcellularLocation>
        <location evidence="1 6">Cell membrane</location>
        <topology evidence="1 6">Peripheral membrane protein</topology>
    </subcellularLocation>
    <subcellularLocation>
        <location evidence="6">Golgi apparatus membrane</location>
        <topology evidence="6">Peripheral membrane protein</topology>
    </subcellularLocation>
    <subcellularLocation>
        <location evidence="6">Membrane</location>
        <location evidence="6">Caveola</location>
        <topology evidence="6">Peripheral membrane protein</topology>
    </subcellularLocation>
</comment>
<feature type="non-terminal residue" evidence="8">
    <location>
        <position position="1"/>
    </location>
</feature>
<reference evidence="8" key="1">
    <citation type="submission" date="2018-11" db="EMBL/GenBank/DDBJ databases">
        <authorList>
            <person name="Alioto T."/>
            <person name="Alioto T."/>
        </authorList>
    </citation>
    <scope>NUCLEOTIDE SEQUENCE</scope>
</reference>
<dbReference type="GO" id="GO:0070836">
    <property type="term" value="P:caveola assembly"/>
    <property type="evidence" value="ECO:0007669"/>
    <property type="project" value="InterPro"/>
</dbReference>
<keyword evidence="3 6" id="KW-1003">Cell membrane</keyword>
<comment type="function">
    <text evidence="6">May act as a scaffolding protein within caveolar membranes. Interacts directly with G-protein alpha subunits and can functionally regulate their activity.</text>
</comment>
<keyword evidence="9" id="KW-1185">Reference proteome</keyword>
<dbReference type="PANTHER" id="PTHR10844:SF19">
    <property type="entry name" value="CAVEOLIN-2"/>
    <property type="match status" value="1"/>
</dbReference>
<keyword evidence="7" id="KW-1133">Transmembrane helix</keyword>
<dbReference type="GO" id="GO:0000139">
    <property type="term" value="C:Golgi membrane"/>
    <property type="evidence" value="ECO:0007669"/>
    <property type="project" value="UniProtKB-SubCell"/>
</dbReference>
<feature type="transmembrane region" description="Helical" evidence="7">
    <location>
        <begin position="79"/>
        <end position="102"/>
    </location>
</feature>
<dbReference type="GO" id="GO:0060090">
    <property type="term" value="F:molecular adaptor activity"/>
    <property type="evidence" value="ECO:0007669"/>
    <property type="project" value="TreeGrafter"/>
</dbReference>
<dbReference type="InterPro" id="IPR001612">
    <property type="entry name" value="Caveolin"/>
</dbReference>
<dbReference type="GO" id="GO:0005901">
    <property type="term" value="C:caveola"/>
    <property type="evidence" value="ECO:0007669"/>
    <property type="project" value="UniProtKB-SubCell"/>
</dbReference>
<protein>
    <recommendedName>
        <fullName evidence="6">Caveolin</fullName>
    </recommendedName>
</protein>
<dbReference type="Pfam" id="PF01146">
    <property type="entry name" value="Caveolin"/>
    <property type="match status" value="1"/>
</dbReference>
<keyword evidence="5 6" id="KW-0472">Membrane</keyword>
<evidence type="ECO:0000313" key="9">
    <source>
        <dbReference type="Proteomes" id="UP000596742"/>
    </source>
</evidence>
<dbReference type="AlphaFoldDB" id="A0A8B6HIG6"/>
<dbReference type="PANTHER" id="PTHR10844">
    <property type="entry name" value="CAVEOLIN"/>
    <property type="match status" value="1"/>
</dbReference>
<organism evidence="8 9">
    <name type="scientific">Mytilus galloprovincialis</name>
    <name type="common">Mediterranean mussel</name>
    <dbReference type="NCBI Taxonomy" id="29158"/>
    <lineage>
        <taxon>Eukaryota</taxon>
        <taxon>Metazoa</taxon>
        <taxon>Spiralia</taxon>
        <taxon>Lophotrochozoa</taxon>
        <taxon>Mollusca</taxon>
        <taxon>Bivalvia</taxon>
        <taxon>Autobranchia</taxon>
        <taxon>Pteriomorphia</taxon>
        <taxon>Mytilida</taxon>
        <taxon>Mytiloidea</taxon>
        <taxon>Mytilidae</taxon>
        <taxon>Mytilinae</taxon>
        <taxon>Mytilus</taxon>
    </lineage>
</organism>
<evidence type="ECO:0000256" key="5">
    <source>
        <dbReference type="ARBA" id="ARBA00023136"/>
    </source>
</evidence>
<dbReference type="EMBL" id="UYJE01010124">
    <property type="protein sequence ID" value="VDI79947.1"/>
    <property type="molecule type" value="Genomic_DNA"/>
</dbReference>
<keyword evidence="4 6" id="KW-0333">Golgi apparatus</keyword>
<keyword evidence="7" id="KW-0812">Transmembrane</keyword>
<sequence>PVNERCLGDKYLLKTFVMPGSDLDLVERDPNGLNAHLGTLHFNDVFGEPDGVHSIDCVWKLSAKCFDCWKLLTYNLLTIFYGICIAAEWGCEFAYIAFWHIWIISPFMKIFEINCGLCQRIYASCVNCCVVPWCEACGAIFHAFKR</sequence>
<evidence type="ECO:0000256" key="6">
    <source>
        <dbReference type="RuleBase" id="RU000680"/>
    </source>
</evidence>
<evidence type="ECO:0000256" key="3">
    <source>
        <dbReference type="ARBA" id="ARBA00022475"/>
    </source>
</evidence>
<evidence type="ECO:0000256" key="1">
    <source>
        <dbReference type="ARBA" id="ARBA00004202"/>
    </source>
</evidence>
<comment type="caution">
    <text evidence="8">The sequence shown here is derived from an EMBL/GenBank/DDBJ whole genome shotgun (WGS) entry which is preliminary data.</text>
</comment>
<evidence type="ECO:0000313" key="8">
    <source>
        <dbReference type="EMBL" id="VDI79947.1"/>
    </source>
</evidence>
<dbReference type="OrthoDB" id="5917823at2759"/>
<proteinExistence type="inferred from homology"/>
<evidence type="ECO:0000256" key="2">
    <source>
        <dbReference type="ARBA" id="ARBA00010988"/>
    </source>
</evidence>
<comment type="similarity">
    <text evidence="2 6">Belongs to the caveolin family.</text>
</comment>